<reference evidence="1" key="1">
    <citation type="journal article" date="2019" name="bioRxiv">
        <title>The Genome of the Zebra Mussel, Dreissena polymorpha: A Resource for Invasive Species Research.</title>
        <authorList>
            <person name="McCartney M.A."/>
            <person name="Auch B."/>
            <person name="Kono T."/>
            <person name="Mallez S."/>
            <person name="Zhang Y."/>
            <person name="Obille A."/>
            <person name="Becker A."/>
            <person name="Abrahante J.E."/>
            <person name="Garbe J."/>
            <person name="Badalamenti J.P."/>
            <person name="Herman A."/>
            <person name="Mangelson H."/>
            <person name="Liachko I."/>
            <person name="Sullivan S."/>
            <person name="Sone E.D."/>
            <person name="Koren S."/>
            <person name="Silverstein K.A.T."/>
            <person name="Beckman K.B."/>
            <person name="Gohl D.M."/>
        </authorList>
    </citation>
    <scope>NUCLEOTIDE SEQUENCE</scope>
    <source>
        <strain evidence="1">Duluth1</strain>
        <tissue evidence="1">Whole animal</tissue>
    </source>
</reference>
<reference evidence="1" key="2">
    <citation type="submission" date="2020-11" db="EMBL/GenBank/DDBJ databases">
        <authorList>
            <person name="McCartney M.A."/>
            <person name="Auch B."/>
            <person name="Kono T."/>
            <person name="Mallez S."/>
            <person name="Becker A."/>
            <person name="Gohl D.M."/>
            <person name="Silverstein K.A.T."/>
            <person name="Koren S."/>
            <person name="Bechman K.B."/>
            <person name="Herman A."/>
            <person name="Abrahante J.E."/>
            <person name="Garbe J."/>
        </authorList>
    </citation>
    <scope>NUCLEOTIDE SEQUENCE</scope>
    <source>
        <strain evidence="1">Duluth1</strain>
        <tissue evidence="1">Whole animal</tissue>
    </source>
</reference>
<dbReference type="Proteomes" id="UP000828390">
    <property type="component" value="Unassembled WGS sequence"/>
</dbReference>
<comment type="caution">
    <text evidence="1">The sequence shown here is derived from an EMBL/GenBank/DDBJ whole genome shotgun (WGS) entry which is preliminary data.</text>
</comment>
<dbReference type="EMBL" id="JAIWYP010000005">
    <property type="protein sequence ID" value="KAH3819504.1"/>
    <property type="molecule type" value="Genomic_DNA"/>
</dbReference>
<keyword evidence="2" id="KW-1185">Reference proteome</keyword>
<organism evidence="1 2">
    <name type="scientific">Dreissena polymorpha</name>
    <name type="common">Zebra mussel</name>
    <name type="synonym">Mytilus polymorpha</name>
    <dbReference type="NCBI Taxonomy" id="45954"/>
    <lineage>
        <taxon>Eukaryota</taxon>
        <taxon>Metazoa</taxon>
        <taxon>Spiralia</taxon>
        <taxon>Lophotrochozoa</taxon>
        <taxon>Mollusca</taxon>
        <taxon>Bivalvia</taxon>
        <taxon>Autobranchia</taxon>
        <taxon>Heteroconchia</taxon>
        <taxon>Euheterodonta</taxon>
        <taxon>Imparidentia</taxon>
        <taxon>Neoheterodontei</taxon>
        <taxon>Myida</taxon>
        <taxon>Dreissenoidea</taxon>
        <taxon>Dreissenidae</taxon>
        <taxon>Dreissena</taxon>
    </lineage>
</organism>
<dbReference type="AlphaFoldDB" id="A0A9D4GLR4"/>
<proteinExistence type="predicted"/>
<accession>A0A9D4GLR4</accession>
<protein>
    <submittedName>
        <fullName evidence="1">Uncharacterized protein</fullName>
    </submittedName>
</protein>
<evidence type="ECO:0000313" key="2">
    <source>
        <dbReference type="Proteomes" id="UP000828390"/>
    </source>
</evidence>
<gene>
    <name evidence="1" type="ORF">DPMN_121242</name>
</gene>
<sequence>MKQDENGGLKNLRLLNRYKQDTSTQCDVPLDIHKSVGDPYLYNLTSQLDRENYHPFYDIIGMNLLTMFHEDWTINVASREKCPATGGHVFKATKIIFELIQDIIETNLLTNFHDDRKINVTSRVLTRFYYSHIKKNAPPLGGRVFQPTRIIFELIQDIIEMNLLTEFYEDRTIIVVSRVLTRFYYSHIGKNAPPLGSHPIRKNAPPPGGHAFKANVTIFELIQDIIGTNLLTKFHDDQKINVASRVVTRKNAPPPGGHVFQPTSIIFKFVQDIIGMNLLIKFHEDRTISVASRVKNAPPLGSHVFQAKFHKNWKINVASRVNNAPPHCGHFHEDWKINVVSQVTNAPPVGSHVFQANTNLLTKFHEDWTINVASRELTRQMLMAHNARRTKGDHKSLP</sequence>
<evidence type="ECO:0000313" key="1">
    <source>
        <dbReference type="EMBL" id="KAH3819504.1"/>
    </source>
</evidence>
<name>A0A9D4GLR4_DREPO</name>